<dbReference type="Pfam" id="PF12697">
    <property type="entry name" value="Abhydrolase_6"/>
    <property type="match status" value="1"/>
</dbReference>
<comment type="similarity">
    <text evidence="2">Belongs to the AB hydrolase superfamily. FUS2 hydrolase family.</text>
</comment>
<dbReference type="Proteomes" id="UP000037551">
    <property type="component" value="Unassembled WGS sequence"/>
</dbReference>
<evidence type="ECO:0000313" key="5">
    <source>
        <dbReference type="EMBL" id="KMT56963.1"/>
    </source>
</evidence>
<dbReference type="PANTHER" id="PTHR22946">
    <property type="entry name" value="DIENELACTONE HYDROLASE DOMAIN-CONTAINING PROTEIN-RELATED"/>
    <property type="match status" value="1"/>
</dbReference>
<dbReference type="OrthoDB" id="192696at2"/>
<dbReference type="STRING" id="1674920.ACR52_05105"/>
<organism evidence="5 6">
    <name type="scientific">Pseudomonas fildesensis</name>
    <dbReference type="NCBI Taxonomy" id="1674920"/>
    <lineage>
        <taxon>Bacteria</taxon>
        <taxon>Pseudomonadati</taxon>
        <taxon>Pseudomonadota</taxon>
        <taxon>Gammaproteobacteria</taxon>
        <taxon>Pseudomonadales</taxon>
        <taxon>Pseudomonadaceae</taxon>
        <taxon>Pseudomonas</taxon>
    </lineage>
</organism>
<sequence length="348" mass="36589">MKTVFSTLLLLCLAAPVLADNSPIGFQTATLPDAQNDRPLQLVVWYPATTNAKPELIADDIVFVGALAVPDAPPAAGEHPLVVLSHGDGGNWGKQVWLASALAHRGYIVAAVNHPGTTSRDRTPKNAAQLWQRPKDLSRAIDAVIAQPKLFGAVATQRIAVIGHSLGGWTVMETAGARFDPDLFTRDCSTHAVLAGCKAYLRMNPTGVPDGKAKLAADLSDKRVRAVVSLDLGLSRGMTDASLAALPVPALVIAAGVSEEALPAELESADMARRLPKASTQYLEIGDASHFSFMSICKPGAVKLLEADVPGDGIICGDGEGEGARSREVIHGQVVGLISEFLAKSFRN</sequence>
<dbReference type="PIRSF" id="PIRSF031982">
    <property type="entry name" value="UCP031982_abhydr"/>
    <property type="match status" value="1"/>
</dbReference>
<dbReference type="PATRIC" id="fig|1674920.3.peg.1733"/>
<protein>
    <submittedName>
        <fullName evidence="5">Dienelactone hydrolase</fullName>
    </submittedName>
</protein>
<dbReference type="EMBL" id="LFMW01000002">
    <property type="protein sequence ID" value="KMT56963.1"/>
    <property type="molecule type" value="Genomic_DNA"/>
</dbReference>
<feature type="signal peptide" evidence="3">
    <location>
        <begin position="1"/>
        <end position="19"/>
    </location>
</feature>
<evidence type="ECO:0000256" key="3">
    <source>
        <dbReference type="SAM" id="SignalP"/>
    </source>
</evidence>
<evidence type="ECO:0000256" key="2">
    <source>
        <dbReference type="ARBA" id="ARBA00038115"/>
    </source>
</evidence>
<dbReference type="InterPro" id="IPR029058">
    <property type="entry name" value="AB_hydrolase_fold"/>
</dbReference>
<dbReference type="InterPro" id="IPR050261">
    <property type="entry name" value="FrsA_esterase"/>
</dbReference>
<keyword evidence="3" id="KW-0732">Signal</keyword>
<gene>
    <name evidence="5" type="ORF">ACR52_05105</name>
</gene>
<dbReference type="RefSeq" id="WP_048721149.1">
    <property type="nucleotide sequence ID" value="NZ_JBJGXJ010000003.1"/>
</dbReference>
<evidence type="ECO:0000313" key="6">
    <source>
        <dbReference type="Proteomes" id="UP000037551"/>
    </source>
</evidence>
<evidence type="ECO:0000256" key="1">
    <source>
        <dbReference type="ARBA" id="ARBA00022801"/>
    </source>
</evidence>
<reference evidence="5 6" key="1">
    <citation type="submission" date="2015-06" db="EMBL/GenBank/DDBJ databases">
        <title>Draft genome sequence of an Antarctic Pseudomonas sp. strain KG01 with full potential for biotechnological applications.</title>
        <authorList>
            <person name="Pavlov M.S."/>
            <person name="Lira F."/>
            <person name="Martinez J.L."/>
            <person name="Marshall S.H."/>
        </authorList>
    </citation>
    <scope>NUCLEOTIDE SEQUENCE [LARGE SCALE GENOMIC DNA]</scope>
    <source>
        <strain evidence="5 6">KG01</strain>
    </source>
</reference>
<evidence type="ECO:0000259" key="4">
    <source>
        <dbReference type="Pfam" id="PF12697"/>
    </source>
</evidence>
<dbReference type="InterPro" id="IPR000073">
    <property type="entry name" value="AB_hydrolase_1"/>
</dbReference>
<comment type="caution">
    <text evidence="5">The sequence shown here is derived from an EMBL/GenBank/DDBJ whole genome shotgun (WGS) entry which is preliminary data.</text>
</comment>
<proteinExistence type="inferred from homology"/>
<feature type="chain" id="PRO_5005298079" evidence="3">
    <location>
        <begin position="20"/>
        <end position="348"/>
    </location>
</feature>
<dbReference type="PANTHER" id="PTHR22946:SF9">
    <property type="entry name" value="POLYKETIDE TRANSFERASE AF380"/>
    <property type="match status" value="1"/>
</dbReference>
<name>A0A0J8G897_9PSED</name>
<feature type="domain" description="AB hydrolase-1" evidence="4">
    <location>
        <begin position="82"/>
        <end position="293"/>
    </location>
</feature>
<dbReference type="GO" id="GO:0052689">
    <property type="term" value="F:carboxylic ester hydrolase activity"/>
    <property type="evidence" value="ECO:0007669"/>
    <property type="project" value="UniProtKB-ARBA"/>
</dbReference>
<keyword evidence="1 5" id="KW-0378">Hydrolase</keyword>
<keyword evidence="6" id="KW-1185">Reference proteome</keyword>
<dbReference type="AlphaFoldDB" id="A0A0J8G897"/>
<accession>A0A0J8G897</accession>
<dbReference type="InterPro" id="IPR016986">
    <property type="entry name" value="UCP031982_abhydr"/>
</dbReference>
<dbReference type="Gene3D" id="3.40.50.1820">
    <property type="entry name" value="alpha/beta hydrolase"/>
    <property type="match status" value="1"/>
</dbReference>
<dbReference type="SUPFAM" id="SSF53474">
    <property type="entry name" value="alpha/beta-Hydrolases"/>
    <property type="match status" value="1"/>
</dbReference>